<feature type="domain" description="DUF4283" evidence="1">
    <location>
        <begin position="32"/>
        <end position="111"/>
    </location>
</feature>
<dbReference type="InterPro" id="IPR040256">
    <property type="entry name" value="At4g02000-like"/>
</dbReference>
<organism evidence="3 4">
    <name type="scientific">Brassica carinata</name>
    <name type="common">Ethiopian mustard</name>
    <name type="synonym">Abyssinian cabbage</name>
    <dbReference type="NCBI Taxonomy" id="52824"/>
    <lineage>
        <taxon>Eukaryota</taxon>
        <taxon>Viridiplantae</taxon>
        <taxon>Streptophyta</taxon>
        <taxon>Embryophyta</taxon>
        <taxon>Tracheophyta</taxon>
        <taxon>Spermatophyta</taxon>
        <taxon>Magnoliopsida</taxon>
        <taxon>eudicotyledons</taxon>
        <taxon>Gunneridae</taxon>
        <taxon>Pentapetalae</taxon>
        <taxon>rosids</taxon>
        <taxon>malvids</taxon>
        <taxon>Brassicales</taxon>
        <taxon>Brassicaceae</taxon>
        <taxon>Brassiceae</taxon>
        <taxon>Brassica</taxon>
    </lineage>
</organism>
<protein>
    <recommendedName>
        <fullName evidence="5">DUF4283 domain-containing protein</fullName>
    </recommendedName>
</protein>
<dbReference type="EMBL" id="JAAMPC010000003">
    <property type="protein sequence ID" value="KAG2322269.1"/>
    <property type="molecule type" value="Genomic_DNA"/>
</dbReference>
<dbReference type="InterPro" id="IPR025836">
    <property type="entry name" value="Zn_knuckle_CX2CX4HX4C"/>
</dbReference>
<evidence type="ECO:0000259" key="2">
    <source>
        <dbReference type="Pfam" id="PF14392"/>
    </source>
</evidence>
<sequence>MADLLQKAIQAMSLEEEEPLTLPDSPRFRVIDENQLSLLGRLLNPDCQSVSRVIEYMPTAWRVYGRVRGLALSRDRFQFVFQREEDLLTVLKDRPWSYNHWTLLLERWTPNPPQDFLRSLDIWIRIRNIPAIFFTEETMFKLASEVGKVEEVAYDPKVSHTKEYIRALVHFDIDKPAKAARKLNVPEGGTVTIGFEYEKIHKRCFHCLRLTHEKIKCPMLRRESVRDNRTLGAPRMQQGGPSIADPSNGPPGFPVLFPELSKEDRKMAMLYISHADETERMARIERVKQGIEESKAASSMHMMRITKELDKGKGHVFSYTELLEAQHRGPASS</sequence>
<gene>
    <name evidence="3" type="ORF">Bca52824_015482</name>
</gene>
<evidence type="ECO:0008006" key="5">
    <source>
        <dbReference type="Google" id="ProtNLM"/>
    </source>
</evidence>
<dbReference type="AlphaFoldDB" id="A0A8X8B380"/>
<dbReference type="PANTHER" id="PTHR31286:SF178">
    <property type="entry name" value="DUF4283 DOMAIN-CONTAINING PROTEIN"/>
    <property type="match status" value="1"/>
</dbReference>
<dbReference type="OrthoDB" id="1083658at2759"/>
<evidence type="ECO:0000313" key="4">
    <source>
        <dbReference type="Proteomes" id="UP000886595"/>
    </source>
</evidence>
<evidence type="ECO:0000259" key="1">
    <source>
        <dbReference type="Pfam" id="PF14111"/>
    </source>
</evidence>
<keyword evidence="4" id="KW-1185">Reference proteome</keyword>
<dbReference type="PANTHER" id="PTHR31286">
    <property type="entry name" value="GLYCINE-RICH CELL WALL STRUCTURAL PROTEIN 1.8-LIKE"/>
    <property type="match status" value="1"/>
</dbReference>
<name>A0A8X8B380_BRACI</name>
<proteinExistence type="predicted"/>
<dbReference type="Proteomes" id="UP000886595">
    <property type="component" value="Unassembled WGS sequence"/>
</dbReference>
<dbReference type="Pfam" id="PF14111">
    <property type="entry name" value="DUF4283"/>
    <property type="match status" value="1"/>
</dbReference>
<dbReference type="Pfam" id="PF14392">
    <property type="entry name" value="zf-CCHC_4"/>
    <property type="match status" value="1"/>
</dbReference>
<evidence type="ECO:0000313" key="3">
    <source>
        <dbReference type="EMBL" id="KAG2322269.1"/>
    </source>
</evidence>
<dbReference type="InterPro" id="IPR025558">
    <property type="entry name" value="DUF4283"/>
</dbReference>
<feature type="domain" description="Zinc knuckle CX2CX4HX4C" evidence="2">
    <location>
        <begin position="171"/>
        <end position="218"/>
    </location>
</feature>
<accession>A0A8X8B380</accession>
<reference evidence="3 4" key="1">
    <citation type="submission" date="2020-02" db="EMBL/GenBank/DDBJ databases">
        <authorList>
            <person name="Ma Q."/>
            <person name="Huang Y."/>
            <person name="Song X."/>
            <person name="Pei D."/>
        </authorList>
    </citation>
    <scope>NUCLEOTIDE SEQUENCE [LARGE SCALE GENOMIC DNA]</scope>
    <source>
        <strain evidence="3">Sxm20200214</strain>
        <tissue evidence="3">Leaf</tissue>
    </source>
</reference>
<comment type="caution">
    <text evidence="3">The sequence shown here is derived from an EMBL/GenBank/DDBJ whole genome shotgun (WGS) entry which is preliminary data.</text>
</comment>